<dbReference type="PROSITE" id="PS01285">
    <property type="entry name" value="FA58C_1"/>
    <property type="match status" value="1"/>
</dbReference>
<dbReference type="InterPro" id="IPR001245">
    <property type="entry name" value="Ser-Thr/Tyr_kinase_cat_dom"/>
</dbReference>
<evidence type="ECO:0000256" key="8">
    <source>
        <dbReference type="ARBA" id="ARBA00023136"/>
    </source>
</evidence>
<dbReference type="GO" id="GO:0005886">
    <property type="term" value="C:plasma membrane"/>
    <property type="evidence" value="ECO:0007669"/>
    <property type="project" value="UniProtKB-SubCell"/>
</dbReference>
<dbReference type="InterPro" id="IPR008979">
    <property type="entry name" value="Galactose-bd-like_sf"/>
</dbReference>
<comment type="caution">
    <text evidence="16">The sequence shown here is derived from an EMBL/GenBank/DDBJ whole genome shotgun (WGS) entry which is preliminary data.</text>
</comment>
<evidence type="ECO:0000256" key="11">
    <source>
        <dbReference type="ARBA" id="ARBA00023180"/>
    </source>
</evidence>
<feature type="domain" description="F5/8 type C" evidence="15">
    <location>
        <begin position="24"/>
        <end position="185"/>
    </location>
</feature>
<dbReference type="PANTHER" id="PTHR24416">
    <property type="entry name" value="TYROSINE-PROTEIN KINASE RECEPTOR"/>
    <property type="match status" value="1"/>
</dbReference>
<keyword evidence="5" id="KW-0547">Nucleotide-binding</keyword>
<evidence type="ECO:0000313" key="16">
    <source>
        <dbReference type="EMBL" id="KAJ6222572.1"/>
    </source>
</evidence>
<dbReference type="GO" id="GO:0010976">
    <property type="term" value="P:positive regulation of neuron projection development"/>
    <property type="evidence" value="ECO:0007669"/>
    <property type="project" value="TreeGrafter"/>
</dbReference>
<dbReference type="InterPro" id="IPR000719">
    <property type="entry name" value="Prot_kinase_dom"/>
</dbReference>
<evidence type="ECO:0000256" key="6">
    <source>
        <dbReference type="ARBA" id="ARBA00022840"/>
    </source>
</evidence>
<dbReference type="PROSITE" id="PS50011">
    <property type="entry name" value="PROTEIN_KINASE_DOM"/>
    <property type="match status" value="1"/>
</dbReference>
<feature type="domain" description="Protein kinase" evidence="14">
    <location>
        <begin position="653"/>
        <end position="916"/>
    </location>
</feature>
<dbReference type="InterPro" id="IPR048525">
    <property type="entry name" value="DDR1-2_DS-like"/>
</dbReference>
<keyword evidence="6" id="KW-0067">ATP-binding</keyword>
<dbReference type="Pfam" id="PF00754">
    <property type="entry name" value="F5_F8_type_C"/>
    <property type="match status" value="1"/>
</dbReference>
<keyword evidence="7 13" id="KW-1133">Transmembrane helix</keyword>
<evidence type="ECO:0000256" key="2">
    <source>
        <dbReference type="ARBA" id="ARBA00022475"/>
    </source>
</evidence>
<feature type="region of interest" description="Disordered" evidence="12">
    <location>
        <begin position="1"/>
        <end position="28"/>
    </location>
</feature>
<sequence>MNKPGISENERDDQVASSNLCERDGPKALGMESGHIPDSALTASSAYEVTHVGPQFARLRNDTAGGAWCPHSPVGPANTTEWIQVNLGQTVVVTGIATQGRYGGGRGIEFTDAYRILYSRQRIPTKWIVWKSWNGRSKLDGNIDPNTVEEHQLKLPIVGVRHIRLVPLSNQNTRTVCLRFELYGCSYQGPISYRSPGPVNAIDDSRLWDSSYDGSTESAIHFDGLGKLIDGVKPSQGETISDPTNDWRWVGWPPHNHSESSIVKLEFEFDQIVNFTTVSLNCQNSYSRNVRVFSTALVWFSLDRQSWSQSPIRFVYEADNVIQLPRDVIIHLQYRIGRFIRIELTYHSSWLQLSEVSFDVRPLQDNLSLSQIEDLFERLNSFQYNQANDDAATGGTRYIMPEENSLHNQSGKGGKSFFPVQDASNPTVKYSLIIVCLCTFGLVIISLLTLLAMKKLNNRKSNVFREISETDLESESATINLKNLPKDASPLYCEPKEISSVQQEEAEYAIPDVICPSSLSKTLNFHKASATTATTPIVGNVGKMLQINPRFYASSDIICPKQNIYGTRPGTQILNVFDIAANVRTLNPNPKQHPTYNSGSQQQTPLLDTFGGGGVVHRQSGTMGHNVRTSFYGDTSSHINGTFGVRAYSEAEVGVLQSLGKSKFGDVLLCNIPTVGKNRLAVVRTVNDLSLKSEFTASMQFMRQLSLKCDKFARLFGVIETPNYFASIIEHADCDLNYFLRKSSPQHISFETLLYIASEIANAGAYLESTKQTHRDIAARNVIVYEKNLSIKLTDVAMFEDKYAIDYYNGLPIRWMSPESIVRTQFTIQSDVYAFGVCFWEILMLCQCRPFADMSDDDFITAVYASMEDDDNFLRLPRPAHCSNEIYDLLDECCNINEDQRPTFKEICLFLQRKTLGYSKSMNTLIH</sequence>
<evidence type="ECO:0000259" key="14">
    <source>
        <dbReference type="PROSITE" id="PS50011"/>
    </source>
</evidence>
<keyword evidence="8 13" id="KW-0472">Membrane</keyword>
<evidence type="ECO:0000256" key="1">
    <source>
        <dbReference type="ARBA" id="ARBA00004251"/>
    </source>
</evidence>
<keyword evidence="17" id="KW-1185">Reference proteome</keyword>
<protein>
    <recommendedName>
        <fullName evidence="18">Discoidin domain-containing receptor 2</fullName>
    </recommendedName>
</protein>
<evidence type="ECO:0000259" key="15">
    <source>
        <dbReference type="PROSITE" id="PS50022"/>
    </source>
</evidence>
<dbReference type="GO" id="GO:0005518">
    <property type="term" value="F:collagen binding"/>
    <property type="evidence" value="ECO:0007669"/>
    <property type="project" value="TreeGrafter"/>
</dbReference>
<dbReference type="SUPFAM" id="SSF49785">
    <property type="entry name" value="Galactose-binding domain-like"/>
    <property type="match status" value="1"/>
</dbReference>
<dbReference type="PROSITE" id="PS50022">
    <property type="entry name" value="FA58C_3"/>
    <property type="match status" value="1"/>
</dbReference>
<keyword evidence="3 13" id="KW-0812">Transmembrane</keyword>
<dbReference type="PRINTS" id="PR00109">
    <property type="entry name" value="TYRKINASE"/>
</dbReference>
<dbReference type="SMART" id="SM00219">
    <property type="entry name" value="TyrKc"/>
    <property type="match status" value="1"/>
</dbReference>
<feature type="transmembrane region" description="Helical" evidence="13">
    <location>
        <begin position="430"/>
        <end position="452"/>
    </location>
</feature>
<keyword evidence="9" id="KW-1015">Disulfide bond</keyword>
<gene>
    <name evidence="16" type="ORF">RDWZM_001117</name>
</gene>
<dbReference type="GO" id="GO:0051897">
    <property type="term" value="P:positive regulation of phosphatidylinositol 3-kinase/protein kinase B signal transduction"/>
    <property type="evidence" value="ECO:0007669"/>
    <property type="project" value="TreeGrafter"/>
</dbReference>
<reference evidence="16" key="1">
    <citation type="submission" date="2022-12" db="EMBL/GenBank/DDBJ databases">
        <title>Genome assemblies of Blomia tropicalis.</title>
        <authorList>
            <person name="Cui Y."/>
        </authorList>
    </citation>
    <scope>NUCLEOTIDE SEQUENCE</scope>
    <source>
        <tissue evidence="16">Adult mites</tissue>
    </source>
</reference>
<evidence type="ECO:0000256" key="3">
    <source>
        <dbReference type="ARBA" id="ARBA00022692"/>
    </source>
</evidence>
<dbReference type="EMBL" id="JAPWDV010000001">
    <property type="protein sequence ID" value="KAJ6222572.1"/>
    <property type="molecule type" value="Genomic_DNA"/>
</dbReference>
<proteinExistence type="predicted"/>
<comment type="subcellular location">
    <subcellularLocation>
        <location evidence="1">Cell membrane</location>
        <topology evidence="1">Single-pass type I membrane protein</topology>
    </subcellularLocation>
</comment>
<evidence type="ECO:0000256" key="7">
    <source>
        <dbReference type="ARBA" id="ARBA00022989"/>
    </source>
</evidence>
<keyword evidence="4" id="KW-0732">Signal</keyword>
<dbReference type="InterPro" id="IPR011009">
    <property type="entry name" value="Kinase-like_dom_sf"/>
</dbReference>
<dbReference type="Gene3D" id="2.60.120.1190">
    <property type="match status" value="1"/>
</dbReference>
<evidence type="ECO:0000256" key="5">
    <source>
        <dbReference type="ARBA" id="ARBA00022741"/>
    </source>
</evidence>
<dbReference type="Pfam" id="PF07714">
    <property type="entry name" value="PK_Tyr_Ser-Thr"/>
    <property type="match status" value="1"/>
</dbReference>
<dbReference type="InterPro" id="IPR000421">
    <property type="entry name" value="FA58C"/>
</dbReference>
<keyword evidence="10" id="KW-0675">Receptor</keyword>
<dbReference type="OMA" id="AIHIYCN"/>
<evidence type="ECO:0008006" key="18">
    <source>
        <dbReference type="Google" id="ProtNLM"/>
    </source>
</evidence>
<dbReference type="CDD" id="cd00057">
    <property type="entry name" value="FA58C"/>
    <property type="match status" value="1"/>
</dbReference>
<name>A0A9Q0ME18_BLOTA</name>
<dbReference type="SMART" id="SM00231">
    <property type="entry name" value="FA58C"/>
    <property type="match status" value="1"/>
</dbReference>
<dbReference type="Gene3D" id="1.10.510.10">
    <property type="entry name" value="Transferase(Phosphotransferase) domain 1"/>
    <property type="match status" value="1"/>
</dbReference>
<dbReference type="Proteomes" id="UP001142055">
    <property type="component" value="Chromosome 1"/>
</dbReference>
<dbReference type="InterPro" id="IPR020635">
    <property type="entry name" value="Tyr_kinase_cat_dom"/>
</dbReference>
<evidence type="ECO:0000256" key="12">
    <source>
        <dbReference type="SAM" id="MobiDB-lite"/>
    </source>
</evidence>
<organism evidence="16 17">
    <name type="scientific">Blomia tropicalis</name>
    <name type="common">Mite</name>
    <dbReference type="NCBI Taxonomy" id="40697"/>
    <lineage>
        <taxon>Eukaryota</taxon>
        <taxon>Metazoa</taxon>
        <taxon>Ecdysozoa</taxon>
        <taxon>Arthropoda</taxon>
        <taxon>Chelicerata</taxon>
        <taxon>Arachnida</taxon>
        <taxon>Acari</taxon>
        <taxon>Acariformes</taxon>
        <taxon>Sarcoptiformes</taxon>
        <taxon>Astigmata</taxon>
        <taxon>Glycyphagoidea</taxon>
        <taxon>Echimyopodidae</taxon>
        <taxon>Blomia</taxon>
    </lineage>
</organism>
<dbReference type="Pfam" id="PF21114">
    <property type="entry name" value="DDR1-2_DS-like"/>
    <property type="match status" value="1"/>
</dbReference>
<accession>A0A9Q0ME18</accession>
<dbReference type="PROSITE" id="PS01286">
    <property type="entry name" value="FA58C_2"/>
    <property type="match status" value="1"/>
</dbReference>
<dbReference type="Gene3D" id="2.60.120.260">
    <property type="entry name" value="Galactose-binding domain-like"/>
    <property type="match status" value="1"/>
</dbReference>
<evidence type="ECO:0000313" key="17">
    <source>
        <dbReference type="Proteomes" id="UP001142055"/>
    </source>
</evidence>
<evidence type="ECO:0000256" key="10">
    <source>
        <dbReference type="ARBA" id="ARBA00023170"/>
    </source>
</evidence>
<keyword evidence="2" id="KW-1003">Cell membrane</keyword>
<dbReference type="GO" id="GO:0005524">
    <property type="term" value="F:ATP binding"/>
    <property type="evidence" value="ECO:0007669"/>
    <property type="project" value="UniProtKB-KW"/>
</dbReference>
<dbReference type="PANTHER" id="PTHR24416:SF580">
    <property type="entry name" value="DISCOIDIN DOMAIN RECEPTOR, ISOFORM F"/>
    <property type="match status" value="1"/>
</dbReference>
<dbReference type="SUPFAM" id="SSF56112">
    <property type="entry name" value="Protein kinase-like (PK-like)"/>
    <property type="match status" value="1"/>
</dbReference>
<evidence type="ECO:0000256" key="13">
    <source>
        <dbReference type="SAM" id="Phobius"/>
    </source>
</evidence>
<evidence type="ECO:0000256" key="9">
    <source>
        <dbReference type="ARBA" id="ARBA00023157"/>
    </source>
</evidence>
<dbReference type="InterPro" id="IPR050122">
    <property type="entry name" value="RTK"/>
</dbReference>
<dbReference type="AlphaFoldDB" id="A0A9Q0ME18"/>
<evidence type="ECO:0000256" key="4">
    <source>
        <dbReference type="ARBA" id="ARBA00022729"/>
    </source>
</evidence>
<dbReference type="GO" id="GO:0038062">
    <property type="term" value="F:protein tyrosine kinase collagen receptor activity"/>
    <property type="evidence" value="ECO:0007669"/>
    <property type="project" value="TreeGrafter"/>
</dbReference>
<dbReference type="GO" id="GO:0043235">
    <property type="term" value="C:receptor complex"/>
    <property type="evidence" value="ECO:0007669"/>
    <property type="project" value="TreeGrafter"/>
</dbReference>
<keyword evidence="11" id="KW-0325">Glycoprotein</keyword>